<feature type="region of interest" description="Disordered" evidence="1">
    <location>
        <begin position="98"/>
        <end position="120"/>
    </location>
</feature>
<sequence length="120" mass="12700">MSRVNAALGSVGACCVRFFLDSWYVPAWPGTSLGCPATVMTEGPWLGVTSCGSPGSEMCHQQGRPAGASLLLLLLGVFPLCRQAGRLVGVWMPFPESQGRAAHTLSPSDSRCAAKRHRDP</sequence>
<evidence type="ECO:0000256" key="1">
    <source>
        <dbReference type="SAM" id="MobiDB-lite"/>
    </source>
</evidence>
<dbReference type="PROSITE" id="PS51257">
    <property type="entry name" value="PROKAR_LIPOPROTEIN"/>
    <property type="match status" value="1"/>
</dbReference>
<proteinExistence type="predicted"/>
<accession>A0AAN8HES7</accession>
<dbReference type="Proteomes" id="UP001335648">
    <property type="component" value="Unassembled WGS sequence"/>
</dbReference>
<protein>
    <submittedName>
        <fullName evidence="2">Uncharacterized protein</fullName>
    </submittedName>
</protein>
<dbReference type="AlphaFoldDB" id="A0AAN8HES7"/>
<evidence type="ECO:0000313" key="3">
    <source>
        <dbReference type="Proteomes" id="UP001335648"/>
    </source>
</evidence>
<keyword evidence="3" id="KW-1185">Reference proteome</keyword>
<name>A0AAN8HES7_9TELE</name>
<reference evidence="2 3" key="1">
    <citation type="journal article" date="2023" name="Mol. Biol. Evol.">
        <title>Genomics of Secondarily Temperate Adaptation in the Only Non-Antarctic Icefish.</title>
        <authorList>
            <person name="Rivera-Colon A.G."/>
            <person name="Rayamajhi N."/>
            <person name="Minhas B.F."/>
            <person name="Madrigal G."/>
            <person name="Bilyk K.T."/>
            <person name="Yoon V."/>
            <person name="Hune M."/>
            <person name="Gregory S."/>
            <person name="Cheng C.H.C."/>
            <person name="Catchen J.M."/>
        </authorList>
    </citation>
    <scope>NUCLEOTIDE SEQUENCE [LARGE SCALE GENOMIC DNA]</scope>
    <source>
        <strain evidence="2">JC2023a</strain>
    </source>
</reference>
<organism evidence="2 3">
    <name type="scientific">Champsocephalus esox</name>
    <name type="common">pike icefish</name>
    <dbReference type="NCBI Taxonomy" id="159716"/>
    <lineage>
        <taxon>Eukaryota</taxon>
        <taxon>Metazoa</taxon>
        <taxon>Chordata</taxon>
        <taxon>Craniata</taxon>
        <taxon>Vertebrata</taxon>
        <taxon>Euteleostomi</taxon>
        <taxon>Actinopterygii</taxon>
        <taxon>Neopterygii</taxon>
        <taxon>Teleostei</taxon>
        <taxon>Neoteleostei</taxon>
        <taxon>Acanthomorphata</taxon>
        <taxon>Eupercaria</taxon>
        <taxon>Perciformes</taxon>
        <taxon>Notothenioidei</taxon>
        <taxon>Channichthyidae</taxon>
        <taxon>Champsocephalus</taxon>
    </lineage>
</organism>
<evidence type="ECO:0000313" key="2">
    <source>
        <dbReference type="EMBL" id="KAK5912981.1"/>
    </source>
</evidence>
<comment type="caution">
    <text evidence="2">The sequence shown here is derived from an EMBL/GenBank/DDBJ whole genome shotgun (WGS) entry which is preliminary data.</text>
</comment>
<dbReference type="EMBL" id="JAULUE010002047">
    <property type="protein sequence ID" value="KAK5912981.1"/>
    <property type="molecule type" value="Genomic_DNA"/>
</dbReference>
<gene>
    <name evidence="2" type="ORF">CesoFtcFv8_002806</name>
</gene>